<feature type="signal peptide" evidence="2">
    <location>
        <begin position="1"/>
        <end position="24"/>
    </location>
</feature>
<dbReference type="AlphaFoldDB" id="A0A845M5K6"/>
<dbReference type="Gene3D" id="2.30.30.240">
    <property type="entry name" value="PRC-barrel domain"/>
    <property type="match status" value="1"/>
</dbReference>
<feature type="compositionally biased region" description="Low complexity" evidence="1">
    <location>
        <begin position="41"/>
        <end position="55"/>
    </location>
</feature>
<dbReference type="InterPro" id="IPR027275">
    <property type="entry name" value="PRC-brl_dom"/>
</dbReference>
<proteinExistence type="predicted"/>
<feature type="compositionally biased region" description="Acidic residues" evidence="1">
    <location>
        <begin position="56"/>
        <end position="127"/>
    </location>
</feature>
<reference evidence="4 5" key="1">
    <citation type="submission" date="2019-12" db="EMBL/GenBank/DDBJ databases">
        <title>Maritimibacter sp. nov. sp. isolated from sea sand.</title>
        <authorList>
            <person name="Kim J."/>
            <person name="Jeong S.E."/>
            <person name="Jung H.S."/>
            <person name="Jeon C.O."/>
        </authorList>
    </citation>
    <scope>NUCLEOTIDE SEQUENCE [LARGE SCALE GENOMIC DNA]</scope>
    <source>
        <strain evidence="4 5">DP07</strain>
    </source>
</reference>
<comment type="caution">
    <text evidence="4">The sequence shown here is derived from an EMBL/GenBank/DDBJ whole genome shotgun (WGS) entry which is preliminary data.</text>
</comment>
<accession>A0A845M5K6</accession>
<feature type="region of interest" description="Disordered" evidence="1">
    <location>
        <begin position="26"/>
        <end position="128"/>
    </location>
</feature>
<keyword evidence="5" id="KW-1185">Reference proteome</keyword>
<dbReference type="Pfam" id="PF05239">
    <property type="entry name" value="PRC"/>
    <property type="match status" value="1"/>
</dbReference>
<evidence type="ECO:0000256" key="1">
    <source>
        <dbReference type="SAM" id="MobiDB-lite"/>
    </source>
</evidence>
<dbReference type="EMBL" id="WTUX01000011">
    <property type="protein sequence ID" value="MZR12753.1"/>
    <property type="molecule type" value="Genomic_DNA"/>
</dbReference>
<sequence>MKPLNKTLMTSAAALMLVAGSAFAQDTSIESDTDVSGDLATESTTMNSDTSSSTDMETDDEELTAQSETETETELETDLETAADETGEAIEDTAEDVADATEDAAEDMEEGAEEMTAEAEAEIEGEMESASIDSDLEAAADLEIASLIGTPVISQEGNDVGEVDNFVEMDSKIWAVIGVGGFLGIGEQDVAVDLEHLAVGETDDEGNVTEFMLTGYSEADLEQMEEFDAETATVIDTSSSLRAEMGS</sequence>
<organism evidence="4 5">
    <name type="scientific">Maritimibacter harenae</name>
    <dbReference type="NCBI Taxonomy" id="2606218"/>
    <lineage>
        <taxon>Bacteria</taxon>
        <taxon>Pseudomonadati</taxon>
        <taxon>Pseudomonadota</taxon>
        <taxon>Alphaproteobacteria</taxon>
        <taxon>Rhodobacterales</taxon>
        <taxon>Roseobacteraceae</taxon>
        <taxon>Maritimibacter</taxon>
    </lineage>
</organism>
<dbReference type="InterPro" id="IPR011033">
    <property type="entry name" value="PRC_barrel-like_sf"/>
</dbReference>
<dbReference type="SUPFAM" id="SSF50346">
    <property type="entry name" value="PRC-barrel domain"/>
    <property type="match status" value="1"/>
</dbReference>
<protein>
    <recommendedName>
        <fullName evidence="3">PRC-barrel domain-containing protein</fullName>
    </recommendedName>
</protein>
<dbReference type="Proteomes" id="UP000467322">
    <property type="component" value="Unassembled WGS sequence"/>
</dbReference>
<evidence type="ECO:0000259" key="3">
    <source>
        <dbReference type="Pfam" id="PF05239"/>
    </source>
</evidence>
<feature type="domain" description="PRC-barrel" evidence="3">
    <location>
        <begin position="143"/>
        <end position="199"/>
    </location>
</feature>
<dbReference type="RefSeq" id="WP_161350881.1">
    <property type="nucleotide sequence ID" value="NZ_WTUX01000011.1"/>
</dbReference>
<name>A0A845M5K6_9RHOB</name>
<keyword evidence="2" id="KW-0732">Signal</keyword>
<feature type="chain" id="PRO_5032800162" description="PRC-barrel domain-containing protein" evidence="2">
    <location>
        <begin position="25"/>
        <end position="247"/>
    </location>
</feature>
<evidence type="ECO:0000313" key="5">
    <source>
        <dbReference type="Proteomes" id="UP000467322"/>
    </source>
</evidence>
<evidence type="ECO:0000313" key="4">
    <source>
        <dbReference type="EMBL" id="MZR12753.1"/>
    </source>
</evidence>
<gene>
    <name evidence="4" type="ORF">GQE99_06935</name>
</gene>
<evidence type="ECO:0000256" key="2">
    <source>
        <dbReference type="SAM" id="SignalP"/>
    </source>
</evidence>